<proteinExistence type="predicted"/>
<dbReference type="EMBL" id="JACEEZ010001607">
    <property type="protein sequence ID" value="KAG0729000.1"/>
    <property type="molecule type" value="Genomic_DNA"/>
</dbReference>
<organism evidence="1 2">
    <name type="scientific">Chionoecetes opilio</name>
    <name type="common">Atlantic snow crab</name>
    <name type="synonym">Cancer opilio</name>
    <dbReference type="NCBI Taxonomy" id="41210"/>
    <lineage>
        <taxon>Eukaryota</taxon>
        <taxon>Metazoa</taxon>
        <taxon>Ecdysozoa</taxon>
        <taxon>Arthropoda</taxon>
        <taxon>Crustacea</taxon>
        <taxon>Multicrustacea</taxon>
        <taxon>Malacostraca</taxon>
        <taxon>Eumalacostraca</taxon>
        <taxon>Eucarida</taxon>
        <taxon>Decapoda</taxon>
        <taxon>Pleocyemata</taxon>
        <taxon>Brachyura</taxon>
        <taxon>Eubrachyura</taxon>
        <taxon>Majoidea</taxon>
        <taxon>Majidae</taxon>
        <taxon>Chionoecetes</taxon>
    </lineage>
</organism>
<dbReference type="OrthoDB" id="10054888at2759"/>
<accession>A0A8J5D4W1</accession>
<evidence type="ECO:0000313" key="2">
    <source>
        <dbReference type="Proteomes" id="UP000770661"/>
    </source>
</evidence>
<sequence length="262" mass="29605">MALKGQKEDEEEADAAPRKRARRSEQLKFNFFEHCIFCGEDCQVKKDPKYPPKWKPAYLCRQVNRPEKKMSLKTEILAKCDERNDDWAAQVRIRVSGAISDLHAADARYHVACRTNFMSSRSTSAAVKEAQADKPELDKGLQVVISILKEDMSHIWNSVDLFNLYIENEGNALSRRQLIVELSAHFGKDLVVLSSPGIASILAFQSKAADVLRIIPDAEEDDTGIAIHKSRLPCTMFCGQSSIECCNYQTRTAVDEDDEDDY</sequence>
<protein>
    <submittedName>
        <fullName evidence="1">Uncharacterized protein</fullName>
    </submittedName>
</protein>
<dbReference type="Proteomes" id="UP000770661">
    <property type="component" value="Unassembled WGS sequence"/>
</dbReference>
<keyword evidence="2" id="KW-1185">Reference proteome</keyword>
<dbReference type="AlphaFoldDB" id="A0A8J5D4W1"/>
<reference evidence="1" key="1">
    <citation type="submission" date="2020-07" db="EMBL/GenBank/DDBJ databases">
        <title>The High-quality genome of the commercially important snow crab, Chionoecetes opilio.</title>
        <authorList>
            <person name="Jeong J.-H."/>
            <person name="Ryu S."/>
        </authorList>
    </citation>
    <scope>NUCLEOTIDE SEQUENCE</scope>
    <source>
        <strain evidence="1">MADBK_172401_WGS</strain>
        <tissue evidence="1">Digestive gland</tissue>
    </source>
</reference>
<evidence type="ECO:0000313" key="1">
    <source>
        <dbReference type="EMBL" id="KAG0729000.1"/>
    </source>
</evidence>
<comment type="caution">
    <text evidence="1">The sequence shown here is derived from an EMBL/GenBank/DDBJ whole genome shotgun (WGS) entry which is preliminary data.</text>
</comment>
<gene>
    <name evidence="1" type="ORF">GWK47_031251</name>
</gene>
<name>A0A8J5D4W1_CHIOP</name>